<gene>
    <name evidence="1" type="ORF">A2U01_0099861</name>
</gene>
<accession>A0A392UUL4</accession>
<evidence type="ECO:0000313" key="2">
    <source>
        <dbReference type="Proteomes" id="UP000265520"/>
    </source>
</evidence>
<proteinExistence type="predicted"/>
<name>A0A392UUL4_9FABA</name>
<evidence type="ECO:0000313" key="1">
    <source>
        <dbReference type="EMBL" id="MCI78591.1"/>
    </source>
</evidence>
<organism evidence="1 2">
    <name type="scientific">Trifolium medium</name>
    <dbReference type="NCBI Taxonomy" id="97028"/>
    <lineage>
        <taxon>Eukaryota</taxon>
        <taxon>Viridiplantae</taxon>
        <taxon>Streptophyta</taxon>
        <taxon>Embryophyta</taxon>
        <taxon>Tracheophyta</taxon>
        <taxon>Spermatophyta</taxon>
        <taxon>Magnoliopsida</taxon>
        <taxon>eudicotyledons</taxon>
        <taxon>Gunneridae</taxon>
        <taxon>Pentapetalae</taxon>
        <taxon>rosids</taxon>
        <taxon>fabids</taxon>
        <taxon>Fabales</taxon>
        <taxon>Fabaceae</taxon>
        <taxon>Papilionoideae</taxon>
        <taxon>50 kb inversion clade</taxon>
        <taxon>NPAAA clade</taxon>
        <taxon>Hologalegina</taxon>
        <taxon>IRL clade</taxon>
        <taxon>Trifolieae</taxon>
        <taxon>Trifolium</taxon>
    </lineage>
</organism>
<comment type="caution">
    <text evidence="1">The sequence shown here is derived from an EMBL/GenBank/DDBJ whole genome shotgun (WGS) entry which is preliminary data.</text>
</comment>
<sequence length="23" mass="2695">MRWAQLERVRMHWAHCNSALGAA</sequence>
<dbReference type="EMBL" id="LXQA010954062">
    <property type="protein sequence ID" value="MCI78591.1"/>
    <property type="molecule type" value="Genomic_DNA"/>
</dbReference>
<dbReference type="AlphaFoldDB" id="A0A392UUL4"/>
<feature type="non-terminal residue" evidence="1">
    <location>
        <position position="23"/>
    </location>
</feature>
<reference evidence="1 2" key="1">
    <citation type="journal article" date="2018" name="Front. Plant Sci.">
        <title>Red Clover (Trifolium pratense) and Zigzag Clover (T. medium) - A Picture of Genomic Similarities and Differences.</title>
        <authorList>
            <person name="Dluhosova J."/>
            <person name="Istvanek J."/>
            <person name="Nedelnik J."/>
            <person name="Repkova J."/>
        </authorList>
    </citation>
    <scope>NUCLEOTIDE SEQUENCE [LARGE SCALE GENOMIC DNA]</scope>
    <source>
        <strain evidence="2">cv. 10/8</strain>
        <tissue evidence="1">Leaf</tissue>
    </source>
</reference>
<protein>
    <submittedName>
        <fullName evidence="1">Uncharacterized protein</fullName>
    </submittedName>
</protein>
<keyword evidence="2" id="KW-1185">Reference proteome</keyword>
<dbReference type="Proteomes" id="UP000265520">
    <property type="component" value="Unassembled WGS sequence"/>
</dbReference>